<sequence length="343" mass="39884">MVCIVAFLLLAHQEKIALNRLVLVGNDTPESFYDIYEPSSVGFPKPIGDIRMSKVQTETLGTYQALYCSRSLKSREIATRLTENLLNLNHRSHYTANLIRPAVTICHSYLGSLKRDKPEREILWSSADEEKCTPELILNLSYNNIVLVTGPFQDFFPQPDSFMIKINIEKQLHLGELVDNQRIFRNKEWSNNHVVLAWYQGNLHLFQWLDGRYWYPVTIVGGEKSNGLMLFYFVLGLDRKIWDLRPHVPTAIERSLASPQWRRHEEKILKYVYEESDLLNDNIKMPIGLLTSSPVKGQLYRGISQRHPIYPWASWNLSPVADAWQKLRANRDQKISEMMKLQP</sequence>
<dbReference type="Proteomes" id="UP000324639">
    <property type="component" value="Chromosome Bgt_-10"/>
</dbReference>
<gene>
    <name evidence="2" type="ORF">BGT96224V316_LOCUS8215</name>
</gene>
<reference evidence="2 3" key="1">
    <citation type="submission" date="2018-08" db="EMBL/GenBank/DDBJ databases">
        <authorList>
            <person name="Muller C M."/>
        </authorList>
    </citation>
    <scope>NUCLEOTIDE SEQUENCE [LARGE SCALE GENOMIC DNA]</scope>
</reference>
<evidence type="ECO:0000256" key="1">
    <source>
        <dbReference type="SAM" id="SignalP"/>
    </source>
</evidence>
<name>A0A9X9MPZ3_BLUGR</name>
<feature type="chain" id="PRO_5040871663" evidence="1">
    <location>
        <begin position="18"/>
        <end position="343"/>
    </location>
</feature>
<protein>
    <submittedName>
        <fullName evidence="2">BgtE-5728</fullName>
    </submittedName>
</protein>
<organism evidence="2 3">
    <name type="scientific">Blumeria graminis f. sp. tritici</name>
    <dbReference type="NCBI Taxonomy" id="62690"/>
    <lineage>
        <taxon>Eukaryota</taxon>
        <taxon>Fungi</taxon>
        <taxon>Dikarya</taxon>
        <taxon>Ascomycota</taxon>
        <taxon>Pezizomycotina</taxon>
        <taxon>Leotiomycetes</taxon>
        <taxon>Erysiphales</taxon>
        <taxon>Erysiphaceae</taxon>
        <taxon>Blumeria</taxon>
    </lineage>
</organism>
<feature type="signal peptide" evidence="1">
    <location>
        <begin position="1"/>
        <end position="17"/>
    </location>
</feature>
<keyword evidence="1" id="KW-0732">Signal</keyword>
<dbReference type="EMBL" id="LR026993">
    <property type="protein sequence ID" value="VDB95223.1"/>
    <property type="molecule type" value="Genomic_DNA"/>
</dbReference>
<accession>A0A9X9MPZ3</accession>
<proteinExistence type="predicted"/>
<evidence type="ECO:0000313" key="3">
    <source>
        <dbReference type="Proteomes" id="UP000324639"/>
    </source>
</evidence>
<dbReference type="AlphaFoldDB" id="A0A9X9MPZ3"/>
<evidence type="ECO:0000313" key="2">
    <source>
        <dbReference type="EMBL" id="VDB95223.1"/>
    </source>
</evidence>
<keyword evidence="3" id="KW-1185">Reference proteome</keyword>